<gene>
    <name evidence="3" type="ORF">SAMN05216551_11422</name>
</gene>
<dbReference type="STRING" id="1770053.SAMN05216551_11422"/>
<dbReference type="Proteomes" id="UP000243719">
    <property type="component" value="Unassembled WGS sequence"/>
</dbReference>
<feature type="region of interest" description="Disordered" evidence="1">
    <location>
        <begin position="30"/>
        <end position="54"/>
    </location>
</feature>
<evidence type="ECO:0000313" key="4">
    <source>
        <dbReference type="Proteomes" id="UP000243719"/>
    </source>
</evidence>
<keyword evidence="4" id="KW-1185">Reference proteome</keyword>
<dbReference type="EMBL" id="FNLO01000014">
    <property type="protein sequence ID" value="SDV50913.1"/>
    <property type="molecule type" value="Genomic_DNA"/>
</dbReference>
<evidence type="ECO:0008006" key="5">
    <source>
        <dbReference type="Google" id="ProtNLM"/>
    </source>
</evidence>
<dbReference type="AlphaFoldDB" id="A0A1H2PWI4"/>
<name>A0A1H2PWI4_9BURK</name>
<feature type="signal peptide" evidence="2">
    <location>
        <begin position="1"/>
        <end position="24"/>
    </location>
</feature>
<sequence length="153" mass="16499">MWPWQRLLRVPAALLLAVVLTACAGATGRAAAPEDPLSGGDTAAPEPAGRVAGASVRPPPVVRFLTRYDADDVVRCIDERWSRLSALGPGDIRRHASFRGAMVDVRVGGEPLARAQAEVYRVPGATVVDYFIRPAVDDPLEDLRLRALRYCLG</sequence>
<accession>A0A1H2PWI4</accession>
<evidence type="ECO:0000313" key="3">
    <source>
        <dbReference type="EMBL" id="SDV50913.1"/>
    </source>
</evidence>
<proteinExistence type="predicted"/>
<dbReference type="RefSeq" id="WP_139169774.1">
    <property type="nucleotide sequence ID" value="NZ_FNLO01000014.1"/>
</dbReference>
<feature type="chain" id="PRO_5017273908" description="Lipoprotein" evidence="2">
    <location>
        <begin position="25"/>
        <end position="153"/>
    </location>
</feature>
<evidence type="ECO:0000256" key="2">
    <source>
        <dbReference type="SAM" id="SignalP"/>
    </source>
</evidence>
<evidence type="ECO:0000256" key="1">
    <source>
        <dbReference type="SAM" id="MobiDB-lite"/>
    </source>
</evidence>
<dbReference type="PROSITE" id="PS51257">
    <property type="entry name" value="PROKAR_LIPOPROTEIN"/>
    <property type="match status" value="1"/>
</dbReference>
<reference evidence="4" key="1">
    <citation type="submission" date="2016-09" db="EMBL/GenBank/DDBJ databases">
        <authorList>
            <person name="Varghese N."/>
            <person name="Submissions S."/>
        </authorList>
    </citation>
    <scope>NUCLEOTIDE SEQUENCE [LARGE SCALE GENOMIC DNA]</scope>
    <source>
        <strain evidence="4">JS23</strain>
    </source>
</reference>
<organism evidence="3 4">
    <name type="scientific">Chitinasiproducens palmae</name>
    <dbReference type="NCBI Taxonomy" id="1770053"/>
    <lineage>
        <taxon>Bacteria</taxon>
        <taxon>Pseudomonadati</taxon>
        <taxon>Pseudomonadota</taxon>
        <taxon>Betaproteobacteria</taxon>
        <taxon>Burkholderiales</taxon>
        <taxon>Burkholderiaceae</taxon>
        <taxon>Chitinasiproducens</taxon>
    </lineage>
</organism>
<keyword evidence="2" id="KW-0732">Signal</keyword>
<protein>
    <recommendedName>
        <fullName evidence="5">Lipoprotein</fullName>
    </recommendedName>
</protein>